<dbReference type="EMBL" id="CADCWH010000041">
    <property type="protein sequence ID" value="CAA9542756.1"/>
    <property type="molecule type" value="Genomic_DNA"/>
</dbReference>
<feature type="region of interest" description="Disordered" evidence="1">
    <location>
        <begin position="33"/>
        <end position="132"/>
    </location>
</feature>
<evidence type="ECO:0000313" key="2">
    <source>
        <dbReference type="EMBL" id="CAA9542756.1"/>
    </source>
</evidence>
<name>A0A6J4U9W9_9BACT</name>
<dbReference type="AlphaFoldDB" id="A0A6J4U9W9"/>
<protein>
    <submittedName>
        <fullName evidence="2">Uncharacterized protein</fullName>
    </submittedName>
</protein>
<feature type="non-terminal residue" evidence="2">
    <location>
        <position position="132"/>
    </location>
</feature>
<sequence>GADDRPGRHGGRRRAEAAPECCWLLSGDRSRDVAGLRGRGGDLRELVQGPRRPDAHPDPKPARPPRRATLRLRDRRPLLARPTDHLASPAHPAGRAIRPGRAARHLGLLRHQPGVPGRVPRGGATDHATGPL</sequence>
<feature type="compositionally biased region" description="Low complexity" evidence="1">
    <location>
        <begin position="89"/>
        <end position="100"/>
    </location>
</feature>
<gene>
    <name evidence="2" type="ORF">AVDCRST_MAG70-248</name>
</gene>
<proteinExistence type="predicted"/>
<accession>A0A6J4U9W9</accession>
<organism evidence="2">
    <name type="scientific">uncultured Thermomicrobiales bacterium</name>
    <dbReference type="NCBI Taxonomy" id="1645740"/>
    <lineage>
        <taxon>Bacteria</taxon>
        <taxon>Pseudomonadati</taxon>
        <taxon>Thermomicrobiota</taxon>
        <taxon>Thermomicrobia</taxon>
        <taxon>Thermomicrobiales</taxon>
        <taxon>environmental samples</taxon>
    </lineage>
</organism>
<evidence type="ECO:0000256" key="1">
    <source>
        <dbReference type="SAM" id="MobiDB-lite"/>
    </source>
</evidence>
<feature type="non-terminal residue" evidence="2">
    <location>
        <position position="1"/>
    </location>
</feature>
<feature type="compositionally biased region" description="Basic and acidic residues" evidence="1">
    <location>
        <begin position="33"/>
        <end position="61"/>
    </location>
</feature>
<feature type="compositionally biased region" description="Low complexity" evidence="1">
    <location>
        <begin position="113"/>
        <end position="123"/>
    </location>
</feature>
<reference evidence="2" key="1">
    <citation type="submission" date="2020-02" db="EMBL/GenBank/DDBJ databases">
        <authorList>
            <person name="Meier V. D."/>
        </authorList>
    </citation>
    <scope>NUCLEOTIDE SEQUENCE</scope>
    <source>
        <strain evidence="2">AVDCRST_MAG70</strain>
    </source>
</reference>